<dbReference type="AlphaFoldDB" id="A0A5P1F1Z0"/>
<proteinExistence type="predicted"/>
<organism evidence="2 3">
    <name type="scientific">Asparagus officinalis</name>
    <name type="common">Garden asparagus</name>
    <dbReference type="NCBI Taxonomy" id="4686"/>
    <lineage>
        <taxon>Eukaryota</taxon>
        <taxon>Viridiplantae</taxon>
        <taxon>Streptophyta</taxon>
        <taxon>Embryophyta</taxon>
        <taxon>Tracheophyta</taxon>
        <taxon>Spermatophyta</taxon>
        <taxon>Magnoliopsida</taxon>
        <taxon>Liliopsida</taxon>
        <taxon>Asparagales</taxon>
        <taxon>Asparagaceae</taxon>
        <taxon>Asparagoideae</taxon>
        <taxon>Asparagus</taxon>
    </lineage>
</organism>
<reference evidence="3" key="1">
    <citation type="journal article" date="2017" name="Nat. Commun.">
        <title>The asparagus genome sheds light on the origin and evolution of a young Y chromosome.</title>
        <authorList>
            <person name="Harkess A."/>
            <person name="Zhou J."/>
            <person name="Xu C."/>
            <person name="Bowers J.E."/>
            <person name="Van der Hulst R."/>
            <person name="Ayyampalayam S."/>
            <person name="Mercati F."/>
            <person name="Riccardi P."/>
            <person name="McKain M.R."/>
            <person name="Kakrana A."/>
            <person name="Tang H."/>
            <person name="Ray J."/>
            <person name="Groenendijk J."/>
            <person name="Arikit S."/>
            <person name="Mathioni S.M."/>
            <person name="Nakano M."/>
            <person name="Shan H."/>
            <person name="Telgmann-Rauber A."/>
            <person name="Kanno A."/>
            <person name="Yue Z."/>
            <person name="Chen H."/>
            <person name="Li W."/>
            <person name="Chen Y."/>
            <person name="Xu X."/>
            <person name="Zhang Y."/>
            <person name="Luo S."/>
            <person name="Chen H."/>
            <person name="Gao J."/>
            <person name="Mao Z."/>
            <person name="Pires J.C."/>
            <person name="Luo M."/>
            <person name="Kudrna D."/>
            <person name="Wing R.A."/>
            <person name="Meyers B.C."/>
            <person name="Yi K."/>
            <person name="Kong H."/>
            <person name="Lavrijsen P."/>
            <person name="Sunseri F."/>
            <person name="Falavigna A."/>
            <person name="Ye Y."/>
            <person name="Leebens-Mack J.H."/>
            <person name="Chen G."/>
        </authorList>
    </citation>
    <scope>NUCLEOTIDE SEQUENCE [LARGE SCALE GENOMIC DNA]</scope>
    <source>
        <strain evidence="3">cv. DH0086</strain>
    </source>
</reference>
<sequence length="124" mass="12953">MSPRFHLPSAVAGAASASAALILLFGRPKDPTFHLISITLSSFSLNLPLLDLDLIRPKPSRAPTPTLVPIPLRPARLSISYRRFPTSAPPLPAALSPPLLPASSGSAARLDGNPDGPPRGVHTS</sequence>
<evidence type="ECO:0000313" key="2">
    <source>
        <dbReference type="EMBL" id="ONK71427.1"/>
    </source>
</evidence>
<gene>
    <name evidence="2" type="ORF">A4U43_C04F8460</name>
</gene>
<evidence type="ECO:0000313" key="3">
    <source>
        <dbReference type="Proteomes" id="UP000243459"/>
    </source>
</evidence>
<dbReference type="Proteomes" id="UP000243459">
    <property type="component" value="Chromosome 4"/>
</dbReference>
<dbReference type="Gramene" id="ONK71427">
    <property type="protein sequence ID" value="ONK71427"/>
    <property type="gene ID" value="A4U43_C04F8460"/>
</dbReference>
<keyword evidence="3" id="KW-1185">Reference proteome</keyword>
<feature type="region of interest" description="Disordered" evidence="1">
    <location>
        <begin position="90"/>
        <end position="124"/>
    </location>
</feature>
<name>A0A5P1F1Z0_ASPOF</name>
<feature type="compositionally biased region" description="Low complexity" evidence="1">
    <location>
        <begin position="93"/>
        <end position="108"/>
    </location>
</feature>
<accession>A0A5P1F1Z0</accession>
<protein>
    <submittedName>
        <fullName evidence="2">Uncharacterized protein</fullName>
    </submittedName>
</protein>
<evidence type="ECO:0000256" key="1">
    <source>
        <dbReference type="SAM" id="MobiDB-lite"/>
    </source>
</evidence>
<dbReference type="EMBL" id="CM007384">
    <property type="protein sequence ID" value="ONK71427.1"/>
    <property type="molecule type" value="Genomic_DNA"/>
</dbReference>